<proteinExistence type="predicted"/>
<evidence type="ECO:0000313" key="3">
    <source>
        <dbReference type="EMBL" id="WDH83464.1"/>
    </source>
</evidence>
<organism evidence="3 4">
    <name type="scientific">Paenibacillus urinalis</name>
    <dbReference type="NCBI Taxonomy" id="521520"/>
    <lineage>
        <taxon>Bacteria</taxon>
        <taxon>Bacillati</taxon>
        <taxon>Bacillota</taxon>
        <taxon>Bacilli</taxon>
        <taxon>Bacillales</taxon>
        <taxon>Paenibacillaceae</taxon>
        <taxon>Paenibacillus</taxon>
    </lineage>
</organism>
<dbReference type="SUPFAM" id="SSF53850">
    <property type="entry name" value="Periplasmic binding protein-like II"/>
    <property type="match status" value="1"/>
</dbReference>
<dbReference type="InterPro" id="IPR039424">
    <property type="entry name" value="SBP_5"/>
</dbReference>
<feature type="chain" id="PRO_5043343233" evidence="1">
    <location>
        <begin position="27"/>
        <end position="544"/>
    </location>
</feature>
<feature type="signal peptide" evidence="1">
    <location>
        <begin position="1"/>
        <end position="26"/>
    </location>
</feature>
<dbReference type="PANTHER" id="PTHR30290">
    <property type="entry name" value="PERIPLASMIC BINDING COMPONENT OF ABC TRANSPORTER"/>
    <property type="match status" value="1"/>
</dbReference>
<keyword evidence="1" id="KW-0732">Signal</keyword>
<dbReference type="Pfam" id="PF00496">
    <property type="entry name" value="SBP_bac_5"/>
    <property type="match status" value="1"/>
</dbReference>
<name>A0AAX3N353_9BACL</name>
<dbReference type="GO" id="GO:0043190">
    <property type="term" value="C:ATP-binding cassette (ABC) transporter complex"/>
    <property type="evidence" value="ECO:0007669"/>
    <property type="project" value="InterPro"/>
</dbReference>
<gene>
    <name evidence="3" type="ORF">PUW23_04250</name>
</gene>
<dbReference type="Gene3D" id="3.90.76.10">
    <property type="entry name" value="Dipeptide-binding Protein, Domain 1"/>
    <property type="match status" value="1"/>
</dbReference>
<evidence type="ECO:0000259" key="2">
    <source>
        <dbReference type="Pfam" id="PF00496"/>
    </source>
</evidence>
<dbReference type="PIRSF" id="PIRSF002741">
    <property type="entry name" value="MppA"/>
    <property type="match status" value="1"/>
</dbReference>
<evidence type="ECO:0000256" key="1">
    <source>
        <dbReference type="SAM" id="SignalP"/>
    </source>
</evidence>
<evidence type="ECO:0000313" key="4">
    <source>
        <dbReference type="Proteomes" id="UP001220962"/>
    </source>
</evidence>
<dbReference type="Gene3D" id="3.10.105.10">
    <property type="entry name" value="Dipeptide-binding Protein, Domain 3"/>
    <property type="match status" value="1"/>
</dbReference>
<dbReference type="InterPro" id="IPR000914">
    <property type="entry name" value="SBP_5_dom"/>
</dbReference>
<sequence>MAIKKTHRRALAFMLTALLVIISACGSSGGGDNNEGGSGNTDNSGKKAVNIGVTYAPSGINPLSPVGLVSTYVAGLMFPPLVELDSNLEYQPMLSDSIETEDNTTFTIKLNENAKWTDGTPVTADDVIFTLKLMSNVKVASNYAYIFATIEGLDDAGYLPEGEDEISGVSKVDDHTLTIKTKAPTTLDIFKDTIGRNLMTLPQAALKDIAPEDINTSDFMQNPTVTSGPYKMVNYNRDHFVEMEANPDYFKGAPKIEQLNFKVLQGTAVAAQLQSGEIDMNIPSAGVIPISDYENVKALEHVTTVDGPPIATQFMYINENSVPDAKQRQAISYAMNREMIVNNLLKGSGEVVDDFFTSYSPYKDESQQPVAYDPEKAKSLLAESGWDSGKTLTLSVLSGDATLEQAANIVAENLNAVGVKVQIQMLDLATLLDRIVKMEYDLGILTVSLTPVNPLPDIAYFLSEGNPNAYKNEEVDNLLNSLSAEVDEEKIMDYYSQLQAILKEDVPMPSIYATKALGAVNNRVTGATPQDFGMFINVHEWDVQ</sequence>
<reference evidence="3" key="1">
    <citation type="submission" date="2023-02" db="EMBL/GenBank/DDBJ databases">
        <title>Pathogen: clinical or host-associated sample.</title>
        <authorList>
            <person name="Hergert J."/>
            <person name="Casey R."/>
            <person name="Wagner J."/>
            <person name="Young E.L."/>
            <person name="Oakeson K.F."/>
        </authorList>
    </citation>
    <scope>NUCLEOTIDE SEQUENCE</scope>
    <source>
        <strain evidence="3">2022CK-00830</strain>
    </source>
</reference>
<dbReference type="GO" id="GO:1904680">
    <property type="term" value="F:peptide transmembrane transporter activity"/>
    <property type="evidence" value="ECO:0007669"/>
    <property type="project" value="TreeGrafter"/>
</dbReference>
<dbReference type="RefSeq" id="WP_274359556.1">
    <property type="nucleotide sequence ID" value="NZ_CP118101.1"/>
</dbReference>
<dbReference type="Gene3D" id="3.40.190.10">
    <property type="entry name" value="Periplasmic binding protein-like II"/>
    <property type="match status" value="1"/>
</dbReference>
<dbReference type="CDD" id="cd00995">
    <property type="entry name" value="PBP2_NikA_DppA_OppA_like"/>
    <property type="match status" value="1"/>
</dbReference>
<dbReference type="InterPro" id="IPR030678">
    <property type="entry name" value="Peptide/Ni-bd"/>
</dbReference>
<dbReference type="GO" id="GO:0042597">
    <property type="term" value="C:periplasmic space"/>
    <property type="evidence" value="ECO:0007669"/>
    <property type="project" value="UniProtKB-ARBA"/>
</dbReference>
<accession>A0AAX3N353</accession>
<dbReference type="EMBL" id="CP118101">
    <property type="protein sequence ID" value="WDH83464.1"/>
    <property type="molecule type" value="Genomic_DNA"/>
</dbReference>
<dbReference type="Proteomes" id="UP001220962">
    <property type="component" value="Chromosome"/>
</dbReference>
<feature type="domain" description="Solute-binding protein family 5" evidence="2">
    <location>
        <begin position="89"/>
        <end position="466"/>
    </location>
</feature>
<protein>
    <submittedName>
        <fullName evidence="3">ABC transporter substrate-binding protein</fullName>
    </submittedName>
</protein>
<dbReference type="GO" id="GO:0015833">
    <property type="term" value="P:peptide transport"/>
    <property type="evidence" value="ECO:0007669"/>
    <property type="project" value="TreeGrafter"/>
</dbReference>
<dbReference type="AlphaFoldDB" id="A0AAX3N353"/>
<dbReference type="PROSITE" id="PS51257">
    <property type="entry name" value="PROKAR_LIPOPROTEIN"/>
    <property type="match status" value="1"/>
</dbReference>